<dbReference type="InterPro" id="IPR006626">
    <property type="entry name" value="PbH1"/>
</dbReference>
<dbReference type="PATRIC" id="fig|1768241.3.peg.4035"/>
<dbReference type="EMBL" id="LPUY01000100">
    <property type="protein sequence ID" value="KUP91295.1"/>
    <property type="molecule type" value="Genomic_DNA"/>
</dbReference>
<name>A0A132BSB5_9RHOB</name>
<dbReference type="Gene3D" id="2.160.20.10">
    <property type="entry name" value="Single-stranded right-handed beta-helix, Pectin lyase-like"/>
    <property type="match status" value="1"/>
</dbReference>
<proteinExistence type="predicted"/>
<sequence>MTGPSAAGAGAPLPQVAFDPVNGGLTIRLVNTDDGDRGAVALTRVAVDGVDRTGSVVAAAATDLVTDVTFPRAAAGGGVLAFVTADSLSGGSWYHLQYTISDQAAGSYPFFAIGSPCSNSGEQLPQGIGTHSVLVEIKSGFSGQGAVELIRASGEITLSEVSFYKAEWWLDLAGSREWAAVTDPGRLSGSNAATVLSLAPGGSITQGERFTLDYEIIEAEEVSHFFVPDVGSPFHFTSLPSTPGVHRVPLVADGDISDRAVLARLTGRLSMGFVSLRKDGEGRGVEVEISVGPKSYGGTTVAPLPQVWHVAGSGDDLRGTGSPEKPFRTPAQAMTVCSGADTLYLRAGDFAAFDVTVSGHSAAERFRITTLPGEERLPQVIGHDLLTAGRTGNYSAIRLREVNNVEVSHLSILGSMKEGLLLQGQEPEDDVGPPPVYGGHLIHGNKVRQTGSSGIMACGFYPGKRIGIGNAATEVFRLSDVVISYNDVAETNVANDYNSAFSNADGLPGGNNEAITIAASVQGYVVEHNHVHDTLQYGIDSKSGTRGGTIRYNRIWNCTNHGLYIDASRRFVDDLEIHDNVIWSCRNGLVLAREADFDADDPTLDLADFDMRLEDIRVWNNVIFDMERDGLVCFAHPGDHPSGRIAGIVIRFNTVFNCGQEQAYRDEIRLVDWADPAWRAAGVVRDFEMTGNLVWRDDGNFDVTDDFSGHAAFSINENFNFDGPRDPLFVAPTAAKIVGPGDYLPELSLPDLRLQPGSAAAETVRRGVAGRYNLDAGGLARDAPTAAGAFAVTV</sequence>
<dbReference type="OrthoDB" id="7843603at2"/>
<evidence type="ECO:0000313" key="3">
    <source>
        <dbReference type="Proteomes" id="UP000068382"/>
    </source>
</evidence>
<feature type="domain" description="Right handed beta helix" evidence="1">
    <location>
        <begin position="502"/>
        <end position="591"/>
    </location>
</feature>
<dbReference type="SUPFAM" id="SSF51126">
    <property type="entry name" value="Pectin lyase-like"/>
    <property type="match status" value="1"/>
</dbReference>
<dbReference type="InterPro" id="IPR012334">
    <property type="entry name" value="Pectin_lyas_fold"/>
</dbReference>
<reference evidence="2 3" key="1">
    <citation type="submission" date="2015-12" db="EMBL/GenBank/DDBJ databases">
        <title>Genome sequence of the marine Rhodobacteraceae strain O3.65, Candidatus Tritonibacter horizontis.</title>
        <authorList>
            <person name="Poehlein A."/>
            <person name="Giebel H.A."/>
            <person name="Voget S."/>
            <person name="Brinkhoff T."/>
        </authorList>
    </citation>
    <scope>NUCLEOTIDE SEQUENCE [LARGE SCALE GENOMIC DNA]</scope>
    <source>
        <strain evidence="2 3">O3.65</strain>
    </source>
</reference>
<dbReference type="InterPro" id="IPR039448">
    <property type="entry name" value="Beta_helix"/>
</dbReference>
<evidence type="ECO:0000313" key="2">
    <source>
        <dbReference type="EMBL" id="KUP91295.1"/>
    </source>
</evidence>
<keyword evidence="3" id="KW-1185">Reference proteome</keyword>
<dbReference type="SMART" id="SM00710">
    <property type="entry name" value="PbH1"/>
    <property type="match status" value="6"/>
</dbReference>
<dbReference type="RefSeq" id="WP_068247617.1">
    <property type="nucleotide sequence ID" value="NZ_LPUY01000100.1"/>
</dbReference>
<organism evidence="2 3">
    <name type="scientific">Tritonibacter horizontis</name>
    <dbReference type="NCBI Taxonomy" id="1768241"/>
    <lineage>
        <taxon>Bacteria</taxon>
        <taxon>Pseudomonadati</taxon>
        <taxon>Pseudomonadota</taxon>
        <taxon>Alphaproteobacteria</taxon>
        <taxon>Rhodobacterales</taxon>
        <taxon>Paracoccaceae</taxon>
        <taxon>Tritonibacter</taxon>
    </lineage>
</organism>
<protein>
    <recommendedName>
        <fullName evidence="1">Right handed beta helix domain-containing protein</fullName>
    </recommendedName>
</protein>
<evidence type="ECO:0000259" key="1">
    <source>
        <dbReference type="Pfam" id="PF13229"/>
    </source>
</evidence>
<dbReference type="AlphaFoldDB" id="A0A132BSB5"/>
<comment type="caution">
    <text evidence="2">The sequence shown here is derived from an EMBL/GenBank/DDBJ whole genome shotgun (WGS) entry which is preliminary data.</text>
</comment>
<accession>A0A132BSB5</accession>
<dbReference type="Proteomes" id="UP000068382">
    <property type="component" value="Unassembled WGS sequence"/>
</dbReference>
<dbReference type="Pfam" id="PF13229">
    <property type="entry name" value="Beta_helix"/>
    <property type="match status" value="1"/>
</dbReference>
<gene>
    <name evidence="2" type="ORF">TRIHO_38690</name>
</gene>
<dbReference type="InterPro" id="IPR011050">
    <property type="entry name" value="Pectin_lyase_fold/virulence"/>
</dbReference>